<proteinExistence type="predicted"/>
<protein>
    <submittedName>
        <fullName evidence="1">Unannotated protein</fullName>
    </submittedName>
</protein>
<dbReference type="Gene3D" id="2.60.120.200">
    <property type="match status" value="1"/>
</dbReference>
<dbReference type="SUPFAM" id="SSF49899">
    <property type="entry name" value="Concanavalin A-like lectins/glucanases"/>
    <property type="match status" value="1"/>
</dbReference>
<sequence length="294" mass="31210">MSPLTRALGTVVTALLLIVVADAPAGFGGGPGVLDALDPTPDPVPDLVPVVPEPTPTPEPTPVSGWETVFHDGFDGPAGVWPDQWHNMLWTNAAAQNGLGQLEVGHLSQVRTNQGWVLPVGTRVRVTASLLMPDTGSNYAALWVQHPNGVDPREIDVIESYGPLKPAGAQFASHICYDDTPETAVNACAATGRAPIMTPVTQFFPAGAEPWSRFWSYSAEFTVGGDTVLFSASDPAGNRPYDITSAPDARRVPGNAAPIQIRLSNKDVKPEHAVPGGTRHSMLVDWVTVEVDYP</sequence>
<reference evidence="1" key="1">
    <citation type="submission" date="2020-05" db="EMBL/GenBank/DDBJ databases">
        <authorList>
            <person name="Chiriac C."/>
            <person name="Salcher M."/>
            <person name="Ghai R."/>
            <person name="Kavagutti S V."/>
        </authorList>
    </citation>
    <scope>NUCLEOTIDE SEQUENCE</scope>
</reference>
<dbReference type="EMBL" id="CAFBMW010000044">
    <property type="protein sequence ID" value="CAB4963793.1"/>
    <property type="molecule type" value="Genomic_DNA"/>
</dbReference>
<name>A0A6J7LA33_9ZZZZ</name>
<dbReference type="InterPro" id="IPR013320">
    <property type="entry name" value="ConA-like_dom_sf"/>
</dbReference>
<evidence type="ECO:0000313" key="1">
    <source>
        <dbReference type="EMBL" id="CAB4963793.1"/>
    </source>
</evidence>
<dbReference type="AlphaFoldDB" id="A0A6J7LA33"/>
<gene>
    <name evidence="1" type="ORF">UFOPK3662_03472</name>
</gene>
<organism evidence="1">
    <name type="scientific">freshwater metagenome</name>
    <dbReference type="NCBI Taxonomy" id="449393"/>
    <lineage>
        <taxon>unclassified sequences</taxon>
        <taxon>metagenomes</taxon>
        <taxon>ecological metagenomes</taxon>
    </lineage>
</organism>
<accession>A0A6J7LA33</accession>